<evidence type="ECO:0000313" key="9">
    <source>
        <dbReference type="EMBL" id="XDQ60124.1"/>
    </source>
</evidence>
<protein>
    <recommendedName>
        <fullName evidence="4">Aldehyde dehydrogenase</fullName>
    </recommendedName>
</protein>
<dbReference type="CDD" id="cd07087">
    <property type="entry name" value="ALDH_F3-13-14_CALDH-like"/>
    <property type="match status" value="1"/>
</dbReference>
<keyword evidence="2 4" id="KW-0560">Oxidoreductase</keyword>
<feature type="active site" evidence="5">
    <location>
        <position position="250"/>
    </location>
</feature>
<dbReference type="InterPro" id="IPR016160">
    <property type="entry name" value="Ald_DH_CS_CYS"/>
</dbReference>
<evidence type="ECO:0000256" key="1">
    <source>
        <dbReference type="ARBA" id="ARBA00009986"/>
    </source>
</evidence>
<dbReference type="InterPro" id="IPR016161">
    <property type="entry name" value="Ald_DH/histidinol_DH"/>
</dbReference>
<evidence type="ECO:0000256" key="6">
    <source>
        <dbReference type="PROSITE-ProRule" id="PRU10007"/>
    </source>
</evidence>
<dbReference type="EMBL" id="CP163440">
    <property type="protein sequence ID" value="XDQ60124.1"/>
    <property type="molecule type" value="Genomic_DNA"/>
</dbReference>
<evidence type="ECO:0000256" key="5">
    <source>
        <dbReference type="PIRSR" id="PIRSR036492-1"/>
    </source>
</evidence>
<dbReference type="Gene3D" id="3.40.605.10">
    <property type="entry name" value="Aldehyde Dehydrogenase, Chain A, domain 1"/>
    <property type="match status" value="1"/>
</dbReference>
<evidence type="ECO:0000256" key="3">
    <source>
        <dbReference type="ARBA" id="ARBA00023027"/>
    </source>
</evidence>
<organism evidence="9">
    <name type="scientific">Streptomyces sp. R35</name>
    <dbReference type="NCBI Taxonomy" id="3238630"/>
    <lineage>
        <taxon>Bacteria</taxon>
        <taxon>Bacillati</taxon>
        <taxon>Actinomycetota</taxon>
        <taxon>Actinomycetes</taxon>
        <taxon>Kitasatosporales</taxon>
        <taxon>Streptomycetaceae</taxon>
        <taxon>Streptomyces</taxon>
    </lineage>
</organism>
<dbReference type="SUPFAM" id="SSF53720">
    <property type="entry name" value="ALDH-like"/>
    <property type="match status" value="1"/>
</dbReference>
<dbReference type="RefSeq" id="WP_369255186.1">
    <property type="nucleotide sequence ID" value="NZ_CP163440.1"/>
</dbReference>
<dbReference type="PIRSF" id="PIRSF036492">
    <property type="entry name" value="ALDH"/>
    <property type="match status" value="1"/>
</dbReference>
<gene>
    <name evidence="9" type="ORF">AB5J50_04805</name>
</gene>
<dbReference type="PANTHER" id="PTHR43570">
    <property type="entry name" value="ALDEHYDE DEHYDROGENASE"/>
    <property type="match status" value="1"/>
</dbReference>
<sequence length="440" mass="47364">MNLSAPEQPADVVSRLRATFRSGRTKPVEWRTNQLRRLRELLTSHGEDLAAALHADLGKSSTEAFRTEINFTVREIDHTLEHLDGWLRPESAPVPAHLGDDATAWTQYDPLGVVLVIAPWNYPLQLLLTPMLGALAAGNAVVVKPSELAPATSAVVARLLPQFLDTDAVAVVEGGIPETTALLAERFDHIFYTGNGAVGRIVMRAAAEHLTPVALELGGKSPAFVDRDADLAVVADRLARGKFLNAGQTCVAPDYVLTDPATALALESEFAQAVETLFGTEPQQSTEFGRIVNERHFDRLSSLLDSGRTVTGGDSDRATKYIAPTVLADVDPKSPVMQEEIFGPILPIVTVADLDEAIGFINDRDKPLALYVFTESDTTRERIAAETSSGGLGFGLPLAHLTVSDLPFGGVGESGMGNYHGRYSIETFSHRKAVLEKPLG</sequence>
<dbReference type="Gene3D" id="3.40.309.10">
    <property type="entry name" value="Aldehyde Dehydrogenase, Chain A, domain 2"/>
    <property type="match status" value="1"/>
</dbReference>
<dbReference type="PROSITE" id="PS00070">
    <property type="entry name" value="ALDEHYDE_DEHYDR_CYS"/>
    <property type="match status" value="1"/>
</dbReference>
<dbReference type="InterPro" id="IPR015590">
    <property type="entry name" value="Aldehyde_DH_dom"/>
</dbReference>
<dbReference type="PANTHER" id="PTHR43570:SF16">
    <property type="entry name" value="ALDEHYDE DEHYDROGENASE TYPE III, ISOFORM Q"/>
    <property type="match status" value="1"/>
</dbReference>
<dbReference type="FunFam" id="3.40.605.10:FF:000004">
    <property type="entry name" value="Aldehyde dehydrogenase"/>
    <property type="match status" value="1"/>
</dbReference>
<dbReference type="GO" id="GO:0005737">
    <property type="term" value="C:cytoplasm"/>
    <property type="evidence" value="ECO:0007669"/>
    <property type="project" value="TreeGrafter"/>
</dbReference>
<keyword evidence="3" id="KW-0520">NAD</keyword>
<dbReference type="InterPro" id="IPR029510">
    <property type="entry name" value="Ald_DH_CS_GLU"/>
</dbReference>
<evidence type="ECO:0000259" key="8">
    <source>
        <dbReference type="Pfam" id="PF00171"/>
    </source>
</evidence>
<name>A0AB39S426_9ACTN</name>
<dbReference type="AlphaFoldDB" id="A0AB39S426"/>
<dbReference type="InterPro" id="IPR016163">
    <property type="entry name" value="Ald_DH_C"/>
</dbReference>
<evidence type="ECO:0000256" key="7">
    <source>
        <dbReference type="RuleBase" id="RU003345"/>
    </source>
</evidence>
<evidence type="ECO:0000256" key="2">
    <source>
        <dbReference type="ARBA" id="ARBA00023002"/>
    </source>
</evidence>
<evidence type="ECO:0000256" key="4">
    <source>
        <dbReference type="PIRNR" id="PIRNR036492"/>
    </source>
</evidence>
<feature type="active site" evidence="5 6">
    <location>
        <position position="216"/>
    </location>
</feature>
<dbReference type="PROSITE" id="PS00687">
    <property type="entry name" value="ALDEHYDE_DEHYDR_GLU"/>
    <property type="match status" value="1"/>
</dbReference>
<dbReference type="GO" id="GO:0006081">
    <property type="term" value="P:aldehyde metabolic process"/>
    <property type="evidence" value="ECO:0007669"/>
    <property type="project" value="InterPro"/>
</dbReference>
<dbReference type="InterPro" id="IPR016162">
    <property type="entry name" value="Ald_DH_N"/>
</dbReference>
<accession>A0AB39S426</accession>
<reference evidence="9" key="1">
    <citation type="submission" date="2024-07" db="EMBL/GenBank/DDBJ databases">
        <authorList>
            <person name="Yu S.T."/>
        </authorList>
    </citation>
    <scope>NUCLEOTIDE SEQUENCE</scope>
    <source>
        <strain evidence="9">R35</strain>
    </source>
</reference>
<proteinExistence type="inferred from homology"/>
<feature type="domain" description="Aldehyde dehydrogenase" evidence="8">
    <location>
        <begin position="11"/>
        <end position="434"/>
    </location>
</feature>
<dbReference type="FunFam" id="3.40.309.10:FF:000003">
    <property type="entry name" value="Aldehyde dehydrogenase"/>
    <property type="match status" value="1"/>
</dbReference>
<dbReference type="Pfam" id="PF00171">
    <property type="entry name" value="Aldedh"/>
    <property type="match status" value="1"/>
</dbReference>
<dbReference type="InterPro" id="IPR012394">
    <property type="entry name" value="Aldehyde_DH_NAD(P)"/>
</dbReference>
<comment type="similarity">
    <text evidence="1 4 7">Belongs to the aldehyde dehydrogenase family.</text>
</comment>
<dbReference type="GO" id="GO:0004029">
    <property type="term" value="F:aldehyde dehydrogenase (NAD+) activity"/>
    <property type="evidence" value="ECO:0007669"/>
    <property type="project" value="TreeGrafter"/>
</dbReference>